<evidence type="ECO:0000313" key="2">
    <source>
        <dbReference type="Proteomes" id="UP000321746"/>
    </source>
</evidence>
<dbReference type="RefSeq" id="WP_146888298.1">
    <property type="nucleotide sequence ID" value="NZ_BJYG01000021.1"/>
</dbReference>
<dbReference type="EMBL" id="BJYG01000021">
    <property type="protein sequence ID" value="GEN63569.1"/>
    <property type="molecule type" value="Genomic_DNA"/>
</dbReference>
<keyword evidence="2" id="KW-1185">Reference proteome</keyword>
<dbReference type="AlphaFoldDB" id="A0A511XKU2"/>
<dbReference type="Proteomes" id="UP000321746">
    <property type="component" value="Unassembled WGS sequence"/>
</dbReference>
<sequence length="114" mass="13126">MIGRSAPKTYTAHARDRIAERYDIELSRYEMEILARSIKTGDATYIFAHDDRGTEVWEVTHAASETQIQVVFDPRDEMIVTALYPGSWIYRRGYWMNSAYSVGLREQSSASALR</sequence>
<proteinExistence type="predicted"/>
<evidence type="ECO:0000313" key="1">
    <source>
        <dbReference type="EMBL" id="GEN63569.1"/>
    </source>
</evidence>
<accession>A0A511XKU2</accession>
<comment type="caution">
    <text evidence="1">The sequence shown here is derived from an EMBL/GenBank/DDBJ whole genome shotgun (WGS) entry which is preliminary data.</text>
</comment>
<reference evidence="1 2" key="1">
    <citation type="submission" date="2019-07" db="EMBL/GenBank/DDBJ databases">
        <title>Whole genome shotgun sequence of Acetobacter oeni NBRC 105207.</title>
        <authorList>
            <person name="Hosoyama A."/>
            <person name="Uohara A."/>
            <person name="Ohji S."/>
            <person name="Ichikawa N."/>
        </authorList>
    </citation>
    <scope>NUCLEOTIDE SEQUENCE [LARGE SCALE GENOMIC DNA]</scope>
    <source>
        <strain evidence="1 2">NBRC 105207</strain>
    </source>
</reference>
<organism evidence="1 2">
    <name type="scientific">Acetobacter oeni</name>
    <dbReference type="NCBI Taxonomy" id="304077"/>
    <lineage>
        <taxon>Bacteria</taxon>
        <taxon>Pseudomonadati</taxon>
        <taxon>Pseudomonadota</taxon>
        <taxon>Alphaproteobacteria</taxon>
        <taxon>Acetobacterales</taxon>
        <taxon>Acetobacteraceae</taxon>
        <taxon>Acetobacter</taxon>
    </lineage>
</organism>
<gene>
    <name evidence="1" type="ORF">AOE01nite_17930</name>
</gene>
<name>A0A511XKU2_9PROT</name>
<protein>
    <submittedName>
        <fullName evidence="1">Uncharacterized protein</fullName>
    </submittedName>
</protein>